<dbReference type="InterPro" id="IPR037294">
    <property type="entry name" value="ABC_BtuC-like"/>
</dbReference>
<keyword evidence="4" id="KW-0997">Cell inner membrane</keyword>
<organism evidence="11 12">
    <name type="scientific">Acidaminococcus fermentans</name>
    <dbReference type="NCBI Taxonomy" id="905"/>
    <lineage>
        <taxon>Bacteria</taxon>
        <taxon>Bacillati</taxon>
        <taxon>Bacillota</taxon>
        <taxon>Negativicutes</taxon>
        <taxon>Acidaminococcales</taxon>
        <taxon>Acidaminococcaceae</taxon>
        <taxon>Acidaminococcus</taxon>
    </lineage>
</organism>
<dbReference type="GO" id="GO:1903806">
    <property type="term" value="P:L-isoleucine import across plasma membrane"/>
    <property type="evidence" value="ECO:0007669"/>
    <property type="project" value="TreeGrafter"/>
</dbReference>
<accession>A0A1H2X1K4</accession>
<comment type="caution">
    <text evidence="11">The sequence shown here is derived from an EMBL/GenBank/DDBJ whole genome shotgun (WGS) entry which is preliminary data.</text>
</comment>
<evidence type="ECO:0000313" key="11">
    <source>
        <dbReference type="EMBL" id="SDW86658.1"/>
    </source>
</evidence>
<evidence type="ECO:0000313" key="12">
    <source>
        <dbReference type="Proteomes" id="UP000182379"/>
    </source>
</evidence>
<dbReference type="RefSeq" id="WP_012937417.1">
    <property type="nucleotide sequence ID" value="NZ_CALAKB010000044.1"/>
</dbReference>
<keyword evidence="6" id="KW-0029">Amino-acid transport</keyword>
<name>A0A1H2X1K4_ACIFE</name>
<dbReference type="CDD" id="cd06582">
    <property type="entry name" value="TM_PBP1_LivH_like"/>
    <property type="match status" value="1"/>
</dbReference>
<dbReference type="GO" id="GO:0015188">
    <property type="term" value="F:L-isoleucine transmembrane transporter activity"/>
    <property type="evidence" value="ECO:0007669"/>
    <property type="project" value="TreeGrafter"/>
</dbReference>
<feature type="transmembrane region" description="Helical" evidence="10">
    <location>
        <begin position="268"/>
        <end position="284"/>
    </location>
</feature>
<gene>
    <name evidence="11" type="ORF">SAMN05216495_10789</name>
</gene>
<keyword evidence="8 10" id="KW-0472">Membrane</keyword>
<dbReference type="PANTHER" id="PTHR11795:SF371">
    <property type="entry name" value="HIGH-AFFINITY BRANCHED-CHAIN AMINO ACID TRANSPORT SYSTEM PERMEASE PROTEIN LIVH"/>
    <property type="match status" value="1"/>
</dbReference>
<dbReference type="Pfam" id="PF02653">
    <property type="entry name" value="BPD_transp_2"/>
    <property type="match status" value="1"/>
</dbReference>
<evidence type="ECO:0000256" key="7">
    <source>
        <dbReference type="ARBA" id="ARBA00022989"/>
    </source>
</evidence>
<sequence>MDTGSFAHQFIQQIVNGVSLGSIYALIALGYTMIYGIIKLINFAHGDIYMLGAYIGFVAITKAGLPFLPALIVSMIGAALAGIIIERIAYKPMRNAPRIAALITAIGVSFFLENGMILLVSPQPRTFPPVFAPTVYHIGGIVVNNQQIMILVSALLLMLALTYIVNRTKAGKAMRAVSFDADAAKLMGIDTDRVISTTFALGSALAAAAGVLVGIYYNSIDPLMGMMPGIKAFIAAVVGGIGILPGAMLGGIIMGLVEAMVSGFFSSTYRDAAAFAILILILLYKPTGLLGKNVKEKV</sequence>
<protein>
    <submittedName>
        <fullName evidence="11">Branched-chain amino acid transport system permease protein</fullName>
    </submittedName>
</protein>
<dbReference type="EMBL" id="FNOP01000007">
    <property type="protein sequence ID" value="SDW86658.1"/>
    <property type="molecule type" value="Genomic_DNA"/>
</dbReference>
<feature type="transmembrane region" description="Helical" evidence="10">
    <location>
        <begin position="20"/>
        <end position="41"/>
    </location>
</feature>
<feature type="transmembrane region" description="Helical" evidence="10">
    <location>
        <begin position="148"/>
        <end position="165"/>
    </location>
</feature>
<keyword evidence="3" id="KW-1003">Cell membrane</keyword>
<feature type="transmembrane region" description="Helical" evidence="10">
    <location>
        <begin position="229"/>
        <end position="256"/>
    </location>
</feature>
<evidence type="ECO:0000256" key="8">
    <source>
        <dbReference type="ARBA" id="ARBA00023136"/>
    </source>
</evidence>
<keyword evidence="7 10" id="KW-1133">Transmembrane helix</keyword>
<feature type="transmembrane region" description="Helical" evidence="10">
    <location>
        <begin position="99"/>
        <end position="120"/>
    </location>
</feature>
<evidence type="ECO:0000256" key="1">
    <source>
        <dbReference type="ARBA" id="ARBA00004651"/>
    </source>
</evidence>
<keyword evidence="2" id="KW-0813">Transport</keyword>
<dbReference type="Gene3D" id="1.10.3470.10">
    <property type="entry name" value="ABC transporter involved in vitamin B12 uptake, BtuC"/>
    <property type="match status" value="1"/>
</dbReference>
<evidence type="ECO:0000256" key="5">
    <source>
        <dbReference type="ARBA" id="ARBA00022692"/>
    </source>
</evidence>
<reference evidence="11 12" key="1">
    <citation type="submission" date="2016-10" db="EMBL/GenBank/DDBJ databases">
        <authorList>
            <person name="Varghese N."/>
            <person name="Submissions S."/>
        </authorList>
    </citation>
    <scope>NUCLEOTIDE SEQUENCE [LARGE SCALE GENOMIC DNA]</scope>
    <source>
        <strain evidence="11 12">WCC6</strain>
    </source>
</reference>
<dbReference type="AlphaFoldDB" id="A0A1H2X1K4"/>
<dbReference type="InterPro" id="IPR001851">
    <property type="entry name" value="ABC_transp_permease"/>
</dbReference>
<dbReference type="GeneID" id="78333761"/>
<dbReference type="GO" id="GO:0015192">
    <property type="term" value="F:L-phenylalanine transmembrane transporter activity"/>
    <property type="evidence" value="ECO:0007669"/>
    <property type="project" value="TreeGrafter"/>
</dbReference>
<dbReference type="InterPro" id="IPR052157">
    <property type="entry name" value="BCAA_transport_permease"/>
</dbReference>
<keyword evidence="5 10" id="KW-0812">Transmembrane</keyword>
<feature type="transmembrane region" description="Helical" evidence="10">
    <location>
        <begin position="71"/>
        <end position="90"/>
    </location>
</feature>
<dbReference type="PANTHER" id="PTHR11795">
    <property type="entry name" value="BRANCHED-CHAIN AMINO ACID TRANSPORT SYSTEM PERMEASE PROTEIN LIVH"/>
    <property type="match status" value="1"/>
</dbReference>
<feature type="transmembrane region" description="Helical" evidence="10">
    <location>
        <begin position="194"/>
        <end position="217"/>
    </location>
</feature>
<dbReference type="OMA" id="NMGWFLI"/>
<evidence type="ECO:0000256" key="9">
    <source>
        <dbReference type="ARBA" id="ARBA00037998"/>
    </source>
</evidence>
<evidence type="ECO:0000256" key="3">
    <source>
        <dbReference type="ARBA" id="ARBA00022475"/>
    </source>
</evidence>
<dbReference type="GO" id="GO:0005886">
    <property type="term" value="C:plasma membrane"/>
    <property type="evidence" value="ECO:0007669"/>
    <property type="project" value="UniProtKB-SubCell"/>
</dbReference>
<dbReference type="Proteomes" id="UP000182379">
    <property type="component" value="Unassembled WGS sequence"/>
</dbReference>
<comment type="similarity">
    <text evidence="9">Belongs to the binding-protein-dependent transport system permease family. LivHM subfamily.</text>
</comment>
<evidence type="ECO:0000256" key="10">
    <source>
        <dbReference type="SAM" id="Phobius"/>
    </source>
</evidence>
<comment type="subcellular location">
    <subcellularLocation>
        <location evidence="1">Cell membrane</location>
        <topology evidence="1">Multi-pass membrane protein</topology>
    </subcellularLocation>
</comment>
<evidence type="ECO:0000256" key="4">
    <source>
        <dbReference type="ARBA" id="ARBA00022519"/>
    </source>
</evidence>
<dbReference type="GO" id="GO:0042941">
    <property type="term" value="P:D-alanine transmembrane transport"/>
    <property type="evidence" value="ECO:0007669"/>
    <property type="project" value="TreeGrafter"/>
</dbReference>
<evidence type="ECO:0000256" key="2">
    <source>
        <dbReference type="ARBA" id="ARBA00022448"/>
    </source>
</evidence>
<evidence type="ECO:0000256" key="6">
    <source>
        <dbReference type="ARBA" id="ARBA00022970"/>
    </source>
</evidence>
<dbReference type="GO" id="GO:0015808">
    <property type="term" value="P:L-alanine transport"/>
    <property type="evidence" value="ECO:0007669"/>
    <property type="project" value="TreeGrafter"/>
</dbReference>
<dbReference type="GO" id="GO:0005304">
    <property type="term" value="F:L-valine transmembrane transporter activity"/>
    <property type="evidence" value="ECO:0007669"/>
    <property type="project" value="TreeGrafter"/>
</dbReference>
<proteinExistence type="inferred from homology"/>
<dbReference type="GO" id="GO:0015190">
    <property type="term" value="F:L-leucine transmembrane transporter activity"/>
    <property type="evidence" value="ECO:0007669"/>
    <property type="project" value="TreeGrafter"/>
</dbReference>